<gene>
    <name evidence="1" type="ORF">E0946_07110</name>
</gene>
<name>A0AC61QHK0_9BACT</name>
<accession>A0AC61QHK0</accession>
<dbReference type="Proteomes" id="UP000294588">
    <property type="component" value="Unassembled WGS sequence"/>
</dbReference>
<dbReference type="EMBL" id="SMOG01000048">
    <property type="protein sequence ID" value="TDF72431.1"/>
    <property type="molecule type" value="Genomic_DNA"/>
</dbReference>
<sequence>MQCFVFLGIQGSGKGTQAELLSERINFQHINIGDLLREQVMKRTELGLKVQDIIGRGDLVSDDLVFEIVESSLNPERKGIVFDGFPRTLVQAKYLIEHFEVLQVFYLELAENEAIARLSSRRVCPACGANYNIWTNKPEKDNFCDVCGAELIIRQDDQPEVISRRVKEFYEQTLALKNFFAQRGILSVIDASEDIEEIAAKIADIAERLLNK</sequence>
<keyword evidence="1" id="KW-0418">Kinase</keyword>
<evidence type="ECO:0000313" key="1">
    <source>
        <dbReference type="EMBL" id="TDF72431.1"/>
    </source>
</evidence>
<proteinExistence type="predicted"/>
<keyword evidence="2" id="KW-1185">Reference proteome</keyword>
<reference evidence="1" key="1">
    <citation type="submission" date="2019-03" db="EMBL/GenBank/DDBJ databases">
        <title>Candidatus Syntrophosphaera thermopropionivorans: a novel player in syntrophic propionate oxidation during anaerobic digestion.</title>
        <authorList>
            <person name="Dyksma S."/>
        </authorList>
    </citation>
    <scope>NUCLEOTIDE SEQUENCE</scope>
    <source>
        <strain evidence="1">W5</strain>
    </source>
</reference>
<keyword evidence="1" id="KW-0808">Transferase</keyword>
<organism evidence="1 2">
    <name type="scientific">Candidatus Syntrophosphaera thermopropionivorans</name>
    <dbReference type="NCBI Taxonomy" id="2593015"/>
    <lineage>
        <taxon>Bacteria</taxon>
        <taxon>Pseudomonadati</taxon>
        <taxon>Candidatus Cloacimonadota</taxon>
        <taxon>Candidatus Cloacimonadia</taxon>
        <taxon>Candidatus Cloacimonadales</taxon>
        <taxon>Candidatus Cloacimonadaceae</taxon>
        <taxon>Candidatus Syntrophosphaera</taxon>
    </lineage>
</organism>
<comment type="caution">
    <text evidence="1">The sequence shown here is derived from an EMBL/GenBank/DDBJ whole genome shotgun (WGS) entry which is preliminary data.</text>
</comment>
<protein>
    <submittedName>
        <fullName evidence="1">Nucleoside monophosphate kinase</fullName>
    </submittedName>
</protein>
<evidence type="ECO:0000313" key="2">
    <source>
        <dbReference type="Proteomes" id="UP000294588"/>
    </source>
</evidence>